<dbReference type="PANTHER" id="PTHR43118:SF1">
    <property type="entry name" value="RHAMNOGALACTURONAN LYASE (EUROFUNG)"/>
    <property type="match status" value="1"/>
</dbReference>
<dbReference type="Proteomes" id="UP000078486">
    <property type="component" value="Unassembled WGS sequence"/>
</dbReference>
<dbReference type="InterPro" id="IPR034641">
    <property type="entry name" value="RGL11"/>
</dbReference>
<dbReference type="Gene3D" id="2.60.40.10">
    <property type="entry name" value="Immunoglobulins"/>
    <property type="match status" value="5"/>
</dbReference>
<accession>A0A178ICZ2</accession>
<dbReference type="RefSeq" id="WP_068773082.1">
    <property type="nucleotide sequence ID" value="NZ_KV441847.1"/>
</dbReference>
<evidence type="ECO:0000313" key="5">
    <source>
        <dbReference type="Proteomes" id="UP000078486"/>
    </source>
</evidence>
<organism evidence="4 5">
    <name type="scientific">Termitidicoccus mucosus</name>
    <dbReference type="NCBI Taxonomy" id="1184151"/>
    <lineage>
        <taxon>Bacteria</taxon>
        <taxon>Pseudomonadati</taxon>
        <taxon>Verrucomicrobiota</taxon>
        <taxon>Opitutia</taxon>
        <taxon>Opitutales</taxon>
        <taxon>Opitutaceae</taxon>
        <taxon>Termitidicoccus</taxon>
    </lineage>
</organism>
<dbReference type="SUPFAM" id="SSF51126">
    <property type="entry name" value="Pectin lyase-like"/>
    <property type="match status" value="1"/>
</dbReference>
<dbReference type="CDD" id="cd10318">
    <property type="entry name" value="RGL11"/>
    <property type="match status" value="1"/>
</dbReference>
<dbReference type="InterPro" id="IPR049366">
    <property type="entry name" value="RGL11_C"/>
</dbReference>
<dbReference type="Pfam" id="PF12951">
    <property type="entry name" value="PATR"/>
    <property type="match status" value="2"/>
</dbReference>
<evidence type="ECO:0000256" key="1">
    <source>
        <dbReference type="ARBA" id="ARBA00022729"/>
    </source>
</evidence>
<feature type="signal peptide" evidence="2">
    <location>
        <begin position="1"/>
        <end position="25"/>
    </location>
</feature>
<dbReference type="InterPro" id="IPR013425">
    <property type="entry name" value="Autotrns_rpt"/>
</dbReference>
<dbReference type="EMBL" id="LRRQ01000189">
    <property type="protein sequence ID" value="OAM87025.1"/>
    <property type="molecule type" value="Genomic_DNA"/>
</dbReference>
<dbReference type="InterPro" id="IPR013783">
    <property type="entry name" value="Ig-like_fold"/>
</dbReference>
<dbReference type="Pfam" id="PF07554">
    <property type="entry name" value="FIVAR"/>
    <property type="match status" value="3"/>
</dbReference>
<dbReference type="Pfam" id="PF18370">
    <property type="entry name" value="RGI_lyase"/>
    <property type="match status" value="1"/>
</dbReference>
<evidence type="ECO:0000259" key="3">
    <source>
        <dbReference type="PROSITE" id="PS50835"/>
    </source>
</evidence>
<feature type="domain" description="Ig-like" evidence="3">
    <location>
        <begin position="2075"/>
        <end position="2154"/>
    </location>
</feature>
<dbReference type="SUPFAM" id="SSF48726">
    <property type="entry name" value="Immunoglobulin"/>
    <property type="match status" value="1"/>
</dbReference>
<dbReference type="NCBIfam" id="TIGR02601">
    <property type="entry name" value="autotrns_rpt"/>
    <property type="match status" value="2"/>
</dbReference>
<gene>
    <name evidence="4" type="ORF">AW736_25350</name>
</gene>
<dbReference type="SUPFAM" id="SSF69318">
    <property type="entry name" value="Integrin alpha N-terminal domain"/>
    <property type="match status" value="1"/>
</dbReference>
<dbReference type="Pfam" id="PF19077">
    <property type="entry name" value="Big_13"/>
    <property type="match status" value="1"/>
</dbReference>
<dbReference type="STRING" id="1184151.AW736_25350"/>
<keyword evidence="1 2" id="KW-0732">Signal</keyword>
<comment type="caution">
    <text evidence="4">The sequence shown here is derived from an EMBL/GenBank/DDBJ whole genome shotgun (WGS) entry which is preliminary data.</text>
</comment>
<dbReference type="InterPro" id="IPR041624">
    <property type="entry name" value="RGI_lyase"/>
</dbReference>
<dbReference type="Gene3D" id="1.20.1270.90">
    <property type="entry name" value="AF1782-like"/>
    <property type="match status" value="5"/>
</dbReference>
<dbReference type="InterPro" id="IPR036179">
    <property type="entry name" value="Ig-like_dom_sf"/>
</dbReference>
<dbReference type="InterPro" id="IPR003599">
    <property type="entry name" value="Ig_sub"/>
</dbReference>
<dbReference type="InterPro" id="IPR007110">
    <property type="entry name" value="Ig-like_dom"/>
</dbReference>
<dbReference type="SMART" id="SM00409">
    <property type="entry name" value="IG"/>
    <property type="match status" value="1"/>
</dbReference>
<protein>
    <recommendedName>
        <fullName evidence="3">Ig-like domain-containing protein</fullName>
    </recommendedName>
</protein>
<proteinExistence type="predicted"/>
<dbReference type="Pfam" id="PF21348">
    <property type="entry name" value="RGL11_C"/>
    <property type="match status" value="1"/>
</dbReference>
<dbReference type="InterPro" id="IPR011050">
    <property type="entry name" value="Pectin_lyase_fold/virulence"/>
</dbReference>
<reference evidence="4 5" key="1">
    <citation type="submission" date="2016-01" db="EMBL/GenBank/DDBJ databases">
        <title>High potential of lignocellulose degradation of a new Verrucomicrobia species.</title>
        <authorList>
            <person name="Wang Y."/>
            <person name="Shi Y."/>
            <person name="Qiu Z."/>
            <person name="Liu S."/>
            <person name="Yang H."/>
        </authorList>
    </citation>
    <scope>NUCLEOTIDE SEQUENCE [LARGE SCALE GENOMIC DNA]</scope>
    <source>
        <strain evidence="4 5">TSB47</strain>
    </source>
</reference>
<feature type="chain" id="PRO_5008088616" description="Ig-like domain-containing protein" evidence="2">
    <location>
        <begin position="26"/>
        <end position="2190"/>
    </location>
</feature>
<keyword evidence="5" id="KW-1185">Reference proteome</keyword>
<evidence type="ECO:0000256" key="2">
    <source>
        <dbReference type="SAM" id="SignalP"/>
    </source>
</evidence>
<evidence type="ECO:0000313" key="4">
    <source>
        <dbReference type="EMBL" id="OAM87025.1"/>
    </source>
</evidence>
<dbReference type="PROSITE" id="PS50835">
    <property type="entry name" value="IG_LIKE"/>
    <property type="match status" value="1"/>
</dbReference>
<sequence>MNNTKFLSCLLLAASGIIAAISAQTAPFLMENLGRGVVAVPASSSKAFVSWRLLGTDPEGTAFNLYRSTDGGAPVKLNAQPLTAATSFEDTPVDFAKQNTYTVRPVTYGVERTADGSFAMAAGINTSQPYLRIALQRPGSMTMPDNSTCTYEINDCSVGDLDGDGEYEIIVKWYPSNAKDNSQAGYTGNTYLDAYKLDGTRLWRIDLGRNIRSGAHYTQYLVYDFDGDGKAELACKTADGTIDGDGTVIGNAAADYRTTDGYVLSGPEFLTVFDGLTGAALATTQYLPQRDPDNHADNPDATRQNALWGDNYGNRMNRYLAAVAYLDGRRPSIIMCRGYYTRTFLVAWDWRDGQLTQRWLFDSAAPGNGADGKPNSAYAGQGNHNLTVADVDGDGCDEIIYGSMTVNNDGTGLYSTGLGHGDAMHVSKMIPSRPGQQVWVCHEESPYGHSLRDVRTGEILLRLTATGDTGRAGAGHIDARYPGYQVWGAAANVIDASTLTQISANRPAMNFMIWWDGDLQRELLDGTTITKWNGSSASSLFAPSGVHSGNGTKANPALSGDILGDWREELIVAESGDTALRIYTTTAATNHRFTTLMHDRQYRLAIAWQNVAYNQPPHPSYYIGAQMEAPPRPVFATSLPQLLGPAAPVITGITPDSGLSASDAITKTPQITLHGTAQPGATVKIFRLDLPGDGQLGAAVADGVTGAWTFDYTATTLPEGEYPFAATATDGQGRTGLQSAVFSVVIFTAPPPAPVVERVSSGASGLLITGTAIPLGRVTVSMDGAVLGAALVDAAGVWSFPYAATVTPASHNFTATVEDIAGNPGAGASATETVDTAITTPAITGITPDTATAGDFITSAGVITLQGTAGASASVTISLAGTGDIGTVMADAAGAWSLPYPAAGTLADGEYVFAAVTASGPAKSPSSLPVAVKIDTAPPTVLAVTRHNPLSETVQAGALVFKVAFSEPVSGLQASSFSPVPSAGDLAVTSFTHQVTPDDASIVLVSTNVTGEGRLALNINKAGLTDIAGNAMAADFTASETYTRSLRGDGTWTNPAGGNWGDFDNWENTVMAEGPSKTAKFDTLDITGETVVTLDAARTITNLNFADADAGTAGSWRIAPKSGVPVALTLVTGLAAPVVTVDADTVIAAPLAGTVGFNKSGTAALTLSGSSPLSGAISVNAGTLAVTTGGYYGSLGTLTVQTEKAFVLDGGYARPSSVSITGATPRFTVKSGTLSSGAFTSDNNGNGLAVRFEGGLVSLSSITIQRSTDGNITNFDRGIVITGGTTTVSGAVSLGTGASNALMSVEGGQLTVSGVLTIANLNTNSNRGGALRVTGGRFVSTNTASGIVMNARPGASAGNTSYLNFLGGVSQVEKITLGASASVTSGTTFVNIDGGTLFLGSGGIVKNGGAALVTSVNFTSGVLGAKATWSSSVPMTLSGDIELRADDEAGAARNITLNGVLSGAGGFTKAGSGTLALAAANTFTGPVAVSEGALNVNGSLAAATAAVTVASGATLSGSGTINRPVILHAGATLVLDTSAPPALAIGQTLAKTGAGRINVTVAGGLPATAGTYTLATIGATTLADADFARLSDVAAVQVVSARLELVVRTPADALTAAIAAAQTFLADISIGNGDGQYPQAVIDALTAAIVTAQQGGDTPALLASLQAATDTAADSRIAVDFTALDEMLDDANALLAAASVGPGDGQYPQSALDTLDTAISTVTSVRTKQHVTQAELDVALTALQNAMEAFEDAVISVDFTALLDAIGEAGALHSGALAGEGHGQHSQTDIDSLATAIADAEAVVVTLAVTQAQVDTAVTSLRGVMTAFTDATIVVDFSALDAEIADAGALLSGAVAGEGHGQYPQAAIDVFADARDTAQAVSGQAGITPVGVNTALGALQNAGAAFAAARVTVDFSALQTAIAGAASLHARASAGSGHGQHAQADIDALADAIDAALNAAAAPAPTQAAITAALDTLQTAVEAFETAALVVDFSALNAGIADADALLADAVVGTAEGQYPQAAVDALDAVIGTVKAVAGKTGVTQTETATALRMLQNAVDAFESAKITAADVSPPRITRHPVAQSIQPGGTASFSVNATGNGLRYQWQKDGVDIAGATSDALFVVYAKSSDAGVYRVIVSNDHGAATSYEARLSLEEKPSGGGGGAPTWWLLALSAALLALRGLAGRRHL</sequence>
<name>A0A178ICZ2_9BACT</name>
<dbReference type="InterPro" id="IPR044016">
    <property type="entry name" value="Big_13"/>
</dbReference>
<dbReference type="OrthoDB" id="9802318at2"/>
<dbReference type="PANTHER" id="PTHR43118">
    <property type="entry name" value="RHAMNOGALACTURONAN LYASE (EUROFUNG)"/>
    <property type="match status" value="1"/>
</dbReference>
<dbReference type="InterPro" id="IPR028994">
    <property type="entry name" value="Integrin_alpha_N"/>
</dbReference>